<evidence type="ECO:0000256" key="3">
    <source>
        <dbReference type="ARBA" id="ARBA00022475"/>
    </source>
</evidence>
<feature type="transmembrane region" description="Helical" evidence="7">
    <location>
        <begin position="199"/>
        <end position="220"/>
    </location>
</feature>
<dbReference type="RefSeq" id="WP_158862113.1">
    <property type="nucleotide sequence ID" value="NZ_CP046401.1"/>
</dbReference>
<evidence type="ECO:0000313" key="8">
    <source>
        <dbReference type="EMBL" id="QGY42186.1"/>
    </source>
</evidence>
<feature type="transmembrane region" description="Helical" evidence="7">
    <location>
        <begin position="55"/>
        <end position="78"/>
    </location>
</feature>
<evidence type="ECO:0000256" key="2">
    <source>
        <dbReference type="ARBA" id="ARBA00022448"/>
    </source>
</evidence>
<dbReference type="GO" id="GO:0005886">
    <property type="term" value="C:plasma membrane"/>
    <property type="evidence" value="ECO:0007669"/>
    <property type="project" value="UniProtKB-SubCell"/>
</dbReference>
<proteinExistence type="predicted"/>
<evidence type="ECO:0000256" key="7">
    <source>
        <dbReference type="SAM" id="Phobius"/>
    </source>
</evidence>
<feature type="transmembrane region" description="Helical" evidence="7">
    <location>
        <begin position="361"/>
        <end position="379"/>
    </location>
</feature>
<evidence type="ECO:0000256" key="1">
    <source>
        <dbReference type="ARBA" id="ARBA00004651"/>
    </source>
</evidence>
<feature type="transmembrane region" description="Helical" evidence="7">
    <location>
        <begin position="169"/>
        <end position="193"/>
    </location>
</feature>
<dbReference type="KEGG" id="mcos:GM418_00500"/>
<feature type="transmembrane region" description="Helical" evidence="7">
    <location>
        <begin position="328"/>
        <end position="349"/>
    </location>
</feature>
<accession>A0A6I6JHB5</accession>
<dbReference type="InterPro" id="IPR052031">
    <property type="entry name" value="Membrane_Transporter-Flippase"/>
</dbReference>
<keyword evidence="9" id="KW-1185">Reference proteome</keyword>
<dbReference type="EMBL" id="CP046401">
    <property type="protein sequence ID" value="QGY42186.1"/>
    <property type="molecule type" value="Genomic_DNA"/>
</dbReference>
<reference evidence="8 9" key="1">
    <citation type="submission" date="2019-11" db="EMBL/GenBank/DDBJ databases">
        <authorList>
            <person name="Zheng R.K."/>
            <person name="Sun C.M."/>
        </authorList>
    </citation>
    <scope>NUCLEOTIDE SEQUENCE [LARGE SCALE GENOMIC DNA]</scope>
    <source>
        <strain evidence="8 9">WC007</strain>
    </source>
</reference>
<feature type="transmembrane region" description="Helical" evidence="7">
    <location>
        <begin position="98"/>
        <end position="116"/>
    </location>
</feature>
<feature type="transmembrane region" description="Helical" evidence="7">
    <location>
        <begin position="287"/>
        <end position="307"/>
    </location>
</feature>
<gene>
    <name evidence="8" type="ORF">GM418_00500</name>
</gene>
<dbReference type="NCBIfam" id="TIGR00797">
    <property type="entry name" value="matE"/>
    <property type="match status" value="1"/>
</dbReference>
<evidence type="ECO:0000256" key="4">
    <source>
        <dbReference type="ARBA" id="ARBA00022692"/>
    </source>
</evidence>
<dbReference type="GO" id="GO:0042910">
    <property type="term" value="F:xenobiotic transmembrane transporter activity"/>
    <property type="evidence" value="ECO:0007669"/>
    <property type="project" value="InterPro"/>
</dbReference>
<keyword evidence="6 7" id="KW-0472">Membrane</keyword>
<dbReference type="Proteomes" id="UP000428260">
    <property type="component" value="Chromosome"/>
</dbReference>
<organism evidence="8 9">
    <name type="scientific">Maribellus comscasis</name>
    <dbReference type="NCBI Taxonomy" id="2681766"/>
    <lineage>
        <taxon>Bacteria</taxon>
        <taxon>Pseudomonadati</taxon>
        <taxon>Bacteroidota</taxon>
        <taxon>Bacteroidia</taxon>
        <taxon>Marinilabiliales</taxon>
        <taxon>Prolixibacteraceae</taxon>
        <taxon>Maribellus</taxon>
    </lineage>
</organism>
<dbReference type="InterPro" id="IPR048279">
    <property type="entry name" value="MdtK-like"/>
</dbReference>
<evidence type="ECO:0000313" key="9">
    <source>
        <dbReference type="Proteomes" id="UP000428260"/>
    </source>
</evidence>
<keyword evidence="3" id="KW-1003">Cell membrane</keyword>
<sequence>MRRRSKNLTEGNIKKQLYTLTWPMLFGMMGMVIFNLVDTYFVGRLGVNQLAAMSFSFPIVMFVNSLSQGIGIGTSSLVSRNIISESRENVRKMASRAVLLGVIVVAVFVTIGLNTMRPVFSSLGAGDAILDYVIDYMGVWYFGVPFVVIPMIGNNIVRATGDTFLPGMLMVSSAVVNIILDPMLIFGFGPIPAMGIKGAALATVIGRSVGLVFILFVLIRRENLLTVRFGRVKEILETWKNVLYIAGPAAIGMLITPVSIGFITKIIAGFGKEAVAAFGVASRVEMFALMVIVSLGSVLIIFIGQNISKNQFARIFHSLNYSMKFSMLWGMLVFVLFIVLGKPIASVFTDDPMVIDIARKYFYIVGSSYGFQGLLMLSASSFNGINKPYPSAIFSVVRMVGLYAPFAWVGAKIIGISGVFWAGFIANIVVGVLSFRYLHKTVHKLKFATKARE</sequence>
<protein>
    <submittedName>
        <fullName evidence="8">MATE family efflux transporter</fullName>
    </submittedName>
</protein>
<comment type="subcellular location">
    <subcellularLocation>
        <location evidence="1">Cell membrane</location>
        <topology evidence="1">Multi-pass membrane protein</topology>
    </subcellularLocation>
</comment>
<feature type="transmembrane region" description="Helical" evidence="7">
    <location>
        <begin position="136"/>
        <end position="157"/>
    </location>
</feature>
<dbReference type="AlphaFoldDB" id="A0A6I6JHB5"/>
<keyword evidence="5 7" id="KW-1133">Transmembrane helix</keyword>
<feature type="transmembrane region" description="Helical" evidence="7">
    <location>
        <begin position="391"/>
        <end position="408"/>
    </location>
</feature>
<feature type="transmembrane region" description="Helical" evidence="7">
    <location>
        <begin position="414"/>
        <end position="438"/>
    </location>
</feature>
<name>A0A6I6JHB5_9BACT</name>
<dbReference type="GO" id="GO:0015297">
    <property type="term" value="F:antiporter activity"/>
    <property type="evidence" value="ECO:0007669"/>
    <property type="project" value="InterPro"/>
</dbReference>
<feature type="transmembrane region" description="Helical" evidence="7">
    <location>
        <begin position="241"/>
        <end position="267"/>
    </location>
</feature>
<dbReference type="InterPro" id="IPR002528">
    <property type="entry name" value="MATE_fam"/>
</dbReference>
<feature type="transmembrane region" description="Helical" evidence="7">
    <location>
        <begin position="20"/>
        <end position="43"/>
    </location>
</feature>
<evidence type="ECO:0000256" key="6">
    <source>
        <dbReference type="ARBA" id="ARBA00023136"/>
    </source>
</evidence>
<dbReference type="PANTHER" id="PTHR43549:SF3">
    <property type="entry name" value="MULTIDRUG RESISTANCE PROTEIN YPNP-RELATED"/>
    <property type="match status" value="1"/>
</dbReference>
<dbReference type="PIRSF" id="PIRSF006603">
    <property type="entry name" value="DinF"/>
    <property type="match status" value="1"/>
</dbReference>
<keyword evidence="4 7" id="KW-0812">Transmembrane</keyword>
<keyword evidence="2" id="KW-0813">Transport</keyword>
<evidence type="ECO:0000256" key="5">
    <source>
        <dbReference type="ARBA" id="ARBA00022989"/>
    </source>
</evidence>
<dbReference type="PANTHER" id="PTHR43549">
    <property type="entry name" value="MULTIDRUG RESISTANCE PROTEIN YPNP-RELATED"/>
    <property type="match status" value="1"/>
</dbReference>
<dbReference type="Pfam" id="PF01554">
    <property type="entry name" value="MatE"/>
    <property type="match status" value="2"/>
</dbReference>